<protein>
    <submittedName>
        <fullName evidence="2">Baseplate protein</fullName>
    </submittedName>
</protein>
<gene>
    <name evidence="2" type="ORF">ENV75_03155</name>
</gene>
<dbReference type="EMBL" id="DTHO01000028">
    <property type="protein sequence ID" value="HGG99435.1"/>
    <property type="molecule type" value="Genomic_DNA"/>
</dbReference>
<comment type="caution">
    <text evidence="2">The sequence shown here is derived from an EMBL/GenBank/DDBJ whole genome shotgun (WGS) entry which is preliminary data.</text>
</comment>
<dbReference type="Pfam" id="PF04965">
    <property type="entry name" value="GPW_gp25"/>
    <property type="match status" value="1"/>
</dbReference>
<name>A0A7C4AJ99_9BACT</name>
<organism evidence="2">
    <name type="scientific">Thermodesulfovibrio aggregans</name>
    <dbReference type="NCBI Taxonomy" id="86166"/>
    <lineage>
        <taxon>Bacteria</taxon>
        <taxon>Pseudomonadati</taxon>
        <taxon>Nitrospirota</taxon>
        <taxon>Thermodesulfovibrionia</taxon>
        <taxon>Thermodesulfovibrionales</taxon>
        <taxon>Thermodesulfovibrionaceae</taxon>
        <taxon>Thermodesulfovibrio</taxon>
    </lineage>
</organism>
<reference evidence="2" key="1">
    <citation type="journal article" date="2020" name="mSystems">
        <title>Genome- and Community-Level Interaction Insights into Carbon Utilization and Element Cycling Functions of Hydrothermarchaeota in Hydrothermal Sediment.</title>
        <authorList>
            <person name="Zhou Z."/>
            <person name="Liu Y."/>
            <person name="Xu W."/>
            <person name="Pan J."/>
            <person name="Luo Z.H."/>
            <person name="Li M."/>
        </authorList>
    </citation>
    <scope>NUCLEOTIDE SEQUENCE [LARGE SCALE GENOMIC DNA]</scope>
    <source>
        <strain evidence="2">SpSt-788</strain>
    </source>
</reference>
<evidence type="ECO:0000259" key="1">
    <source>
        <dbReference type="Pfam" id="PF04965"/>
    </source>
</evidence>
<proteinExistence type="predicted"/>
<dbReference type="AlphaFoldDB" id="A0A7C4AJ99"/>
<dbReference type="Gene3D" id="3.10.450.40">
    <property type="match status" value="1"/>
</dbReference>
<evidence type="ECO:0000313" key="2">
    <source>
        <dbReference type="EMBL" id="HGG99435.1"/>
    </source>
</evidence>
<feature type="domain" description="IraD/Gp25-like" evidence="1">
    <location>
        <begin position="27"/>
        <end position="109"/>
    </location>
</feature>
<dbReference type="InterPro" id="IPR007048">
    <property type="entry name" value="IraD/Gp25-like"/>
</dbReference>
<dbReference type="SUPFAM" id="SSF160719">
    <property type="entry name" value="gpW/gp25-like"/>
    <property type="match status" value="1"/>
</dbReference>
<sequence length="119" mass="13622">MKTIDQISAVDWQPKLGDIGEVVEDISDVNQCIRIILSTPKGSDPHRPEFGADIWKYIDSPVNEAIPNIIREAIDAINTWEPRVRIKSIRAEVIESQVIFRIEWILKETEQTQSLEVIV</sequence>
<accession>A0A7C4AJ99</accession>